<protein>
    <submittedName>
        <fullName evidence="1">Uncharacterized protein</fullName>
    </submittedName>
</protein>
<comment type="caution">
    <text evidence="1">The sequence shown here is derived from an EMBL/GenBank/DDBJ whole genome shotgun (WGS) entry which is preliminary data.</text>
</comment>
<dbReference type="EMBL" id="PPGH01000035">
    <property type="protein sequence ID" value="PQJ96102.1"/>
    <property type="molecule type" value="Genomic_DNA"/>
</dbReference>
<dbReference type="Proteomes" id="UP000239936">
    <property type="component" value="Unassembled WGS sequence"/>
</dbReference>
<dbReference type="AlphaFoldDB" id="A0A2S7XRP3"/>
<reference evidence="1 2" key="1">
    <citation type="submission" date="2018-01" db="EMBL/GenBank/DDBJ databases">
        <title>The complete genome sequence of Chromatium okenii LaCa, a purple sulfur bacterium with a turbulent life.</title>
        <authorList>
            <person name="Luedin S.M."/>
            <person name="Liechti N."/>
            <person name="Storelli N."/>
            <person name="Danza F."/>
            <person name="Wittwer M."/>
            <person name="Pothier J.F."/>
            <person name="Tonolla M.A."/>
        </authorList>
    </citation>
    <scope>NUCLEOTIDE SEQUENCE [LARGE SCALE GENOMIC DNA]</scope>
    <source>
        <strain evidence="1 2">LaCa</strain>
    </source>
</reference>
<name>A0A2S7XRP3_9GAMM</name>
<organism evidence="1 2">
    <name type="scientific">Chromatium okenii</name>
    <dbReference type="NCBI Taxonomy" id="61644"/>
    <lineage>
        <taxon>Bacteria</taxon>
        <taxon>Pseudomonadati</taxon>
        <taxon>Pseudomonadota</taxon>
        <taxon>Gammaproteobacteria</taxon>
        <taxon>Chromatiales</taxon>
        <taxon>Chromatiaceae</taxon>
        <taxon>Chromatium</taxon>
    </lineage>
</organism>
<keyword evidence="2" id="KW-1185">Reference proteome</keyword>
<sequence length="90" mass="10424">MVRKDSKHQCDAGSKLKDRQFFLCANEHRDVLFLLQNTSMRVQQNGYQKMVVLDINQCLDDSNLGDKLLAHLLKIILCSSVKDNTFQHIF</sequence>
<gene>
    <name evidence="1" type="ORF">CXB77_09800</name>
</gene>
<accession>A0A2S7XRP3</accession>
<evidence type="ECO:0000313" key="1">
    <source>
        <dbReference type="EMBL" id="PQJ96102.1"/>
    </source>
</evidence>
<proteinExistence type="predicted"/>
<evidence type="ECO:0000313" key="2">
    <source>
        <dbReference type="Proteomes" id="UP000239936"/>
    </source>
</evidence>